<sequence length="511" mass="53709">MPSESGRIKNIMSAASQPPPAPAAAASGVAGPSRAASAAGPSGSIHRGRPMLTIDELVTPNLFKRVDPGYAAPAAAAEDVVSEADLLAIARAQSDVNGLRSRRRPASTAPLPAPLQAAPKDHSDALRLAATRLEKKKLKRDAELTAKLKKAQRKAKPVKKPTAQGSKAPQTSAAPSANEGQKRKADAGDSSEKRKRKPRVDVTIPLTGASPDAAVRQAVKKSSSSSKHAKRGKEWKEAQLAACVDDSLGSSAVHERLHQAAGVQPGASSSGRTEGDADQPLPDRPRLSRSPPLQLQGAASNEPAGLAIIAQATPRRPGRAISPPRRSPSPEPLYPVDPAWHGSSSSAEQHAASLAHGPQGLLRELGAAEASTSKATAARRSPFPCPPQRKSPVERRPPAGRPEGWASDEAAFIAATPTYPAKDFVFISPGLFARSILLDPRRVRVDSWPKRDGQRVSALRISIVSSMCSRRRGRPSCSAEAAAVCDRRSNGAWSFAEEPAAPESSKRVHQA</sequence>
<keyword evidence="3" id="KW-1185">Reference proteome</keyword>
<dbReference type="EMBL" id="KZ819286">
    <property type="protein sequence ID" value="PWN99931.1"/>
    <property type="molecule type" value="Genomic_DNA"/>
</dbReference>
<dbReference type="GeneID" id="37266974"/>
<dbReference type="RefSeq" id="XP_025600210.1">
    <property type="nucleotide sequence ID" value="XM_025739428.1"/>
</dbReference>
<feature type="compositionally biased region" description="Low complexity" evidence="1">
    <location>
        <begin position="23"/>
        <end position="44"/>
    </location>
</feature>
<feature type="compositionally biased region" description="Low complexity" evidence="1">
    <location>
        <begin position="106"/>
        <end position="118"/>
    </location>
</feature>
<dbReference type="AlphaFoldDB" id="A0A316ZEI4"/>
<feature type="compositionally biased region" description="Low complexity" evidence="1">
    <location>
        <begin position="368"/>
        <end position="381"/>
    </location>
</feature>
<accession>A0A316ZEI4</accession>
<feature type="compositionally biased region" description="Polar residues" evidence="1">
    <location>
        <begin position="163"/>
        <end position="179"/>
    </location>
</feature>
<feature type="region of interest" description="Disordered" evidence="1">
    <location>
        <begin position="368"/>
        <end position="404"/>
    </location>
</feature>
<gene>
    <name evidence="2" type="ORF">FA09DRAFT_199125</name>
</gene>
<feature type="compositionally biased region" description="Pro residues" evidence="1">
    <location>
        <begin position="325"/>
        <end position="335"/>
    </location>
</feature>
<organism evidence="2 3">
    <name type="scientific">Tilletiopsis washingtonensis</name>
    <dbReference type="NCBI Taxonomy" id="58919"/>
    <lineage>
        <taxon>Eukaryota</taxon>
        <taxon>Fungi</taxon>
        <taxon>Dikarya</taxon>
        <taxon>Basidiomycota</taxon>
        <taxon>Ustilaginomycotina</taxon>
        <taxon>Exobasidiomycetes</taxon>
        <taxon>Entylomatales</taxon>
        <taxon>Entylomatales incertae sedis</taxon>
        <taxon>Tilletiopsis</taxon>
    </lineage>
</organism>
<protein>
    <submittedName>
        <fullName evidence="2">Uncharacterized protein</fullName>
    </submittedName>
</protein>
<name>A0A316ZEI4_9BASI</name>
<feature type="compositionally biased region" description="Basic residues" evidence="1">
    <location>
        <begin position="147"/>
        <end position="159"/>
    </location>
</feature>
<evidence type="ECO:0000256" key="1">
    <source>
        <dbReference type="SAM" id="MobiDB-lite"/>
    </source>
</evidence>
<proteinExistence type="predicted"/>
<feature type="compositionally biased region" description="Basic and acidic residues" evidence="1">
    <location>
        <begin position="180"/>
        <end position="192"/>
    </location>
</feature>
<evidence type="ECO:0000313" key="2">
    <source>
        <dbReference type="EMBL" id="PWN99931.1"/>
    </source>
</evidence>
<reference evidence="2 3" key="1">
    <citation type="journal article" date="2018" name="Mol. Biol. Evol.">
        <title>Broad Genomic Sampling Reveals a Smut Pathogenic Ancestry of the Fungal Clade Ustilaginomycotina.</title>
        <authorList>
            <person name="Kijpornyongpan T."/>
            <person name="Mondo S.J."/>
            <person name="Barry K."/>
            <person name="Sandor L."/>
            <person name="Lee J."/>
            <person name="Lipzen A."/>
            <person name="Pangilinan J."/>
            <person name="LaButti K."/>
            <person name="Hainaut M."/>
            <person name="Henrissat B."/>
            <person name="Grigoriev I.V."/>
            <person name="Spatafora J.W."/>
            <person name="Aime M.C."/>
        </authorList>
    </citation>
    <scope>NUCLEOTIDE SEQUENCE [LARGE SCALE GENOMIC DNA]</scope>
    <source>
        <strain evidence="2 3">MCA 4186</strain>
    </source>
</reference>
<feature type="region of interest" description="Disordered" evidence="1">
    <location>
        <begin position="255"/>
        <end position="356"/>
    </location>
</feature>
<feature type="region of interest" description="Disordered" evidence="1">
    <location>
        <begin position="93"/>
        <end position="238"/>
    </location>
</feature>
<evidence type="ECO:0000313" key="3">
    <source>
        <dbReference type="Proteomes" id="UP000245946"/>
    </source>
</evidence>
<feature type="region of interest" description="Disordered" evidence="1">
    <location>
        <begin position="1"/>
        <end position="50"/>
    </location>
</feature>
<dbReference type="Proteomes" id="UP000245946">
    <property type="component" value="Unassembled WGS sequence"/>
</dbReference>